<organism evidence="1 2">
    <name type="scientific">Spirilliplanes yamanashiensis</name>
    <dbReference type="NCBI Taxonomy" id="42233"/>
    <lineage>
        <taxon>Bacteria</taxon>
        <taxon>Bacillati</taxon>
        <taxon>Actinomycetota</taxon>
        <taxon>Actinomycetes</taxon>
        <taxon>Micromonosporales</taxon>
        <taxon>Micromonosporaceae</taxon>
        <taxon>Spirilliplanes</taxon>
    </lineage>
</organism>
<dbReference type="RefSeq" id="WP_203938750.1">
    <property type="nucleotide sequence ID" value="NZ_BAAAGJ010000005.1"/>
</dbReference>
<gene>
    <name evidence="1" type="ORF">Sya03_28340</name>
</gene>
<protein>
    <submittedName>
        <fullName evidence="1">Uncharacterized protein</fullName>
    </submittedName>
</protein>
<evidence type="ECO:0000313" key="2">
    <source>
        <dbReference type="Proteomes" id="UP000652013"/>
    </source>
</evidence>
<accession>A0A8J3Y901</accession>
<dbReference type="Proteomes" id="UP000652013">
    <property type="component" value="Unassembled WGS sequence"/>
</dbReference>
<proteinExistence type="predicted"/>
<dbReference type="EMBL" id="BOOY01000020">
    <property type="protein sequence ID" value="GIJ03482.1"/>
    <property type="molecule type" value="Genomic_DNA"/>
</dbReference>
<dbReference type="AlphaFoldDB" id="A0A8J3Y901"/>
<evidence type="ECO:0000313" key="1">
    <source>
        <dbReference type="EMBL" id="GIJ03482.1"/>
    </source>
</evidence>
<name>A0A8J3Y901_9ACTN</name>
<comment type="caution">
    <text evidence="1">The sequence shown here is derived from an EMBL/GenBank/DDBJ whole genome shotgun (WGS) entry which is preliminary data.</text>
</comment>
<keyword evidence="2" id="KW-1185">Reference proteome</keyword>
<sequence>MLIDCDRCTVRGAACSGCVVNALLTAPEGLAGLTGAELRAIEALDMAGLDVEVLSAPPPPRMVPIARRRRDVA</sequence>
<reference evidence="1" key="1">
    <citation type="submission" date="2021-01" db="EMBL/GenBank/DDBJ databases">
        <title>Whole genome shotgun sequence of Spirilliplanes yamanashiensis NBRC 15828.</title>
        <authorList>
            <person name="Komaki H."/>
            <person name="Tamura T."/>
        </authorList>
    </citation>
    <scope>NUCLEOTIDE SEQUENCE</scope>
    <source>
        <strain evidence="1">NBRC 15828</strain>
    </source>
</reference>